<evidence type="ECO:0000313" key="2">
    <source>
        <dbReference type="Proteomes" id="UP001196413"/>
    </source>
</evidence>
<organism evidence="1 2">
    <name type="scientific">Parelaphostrongylus tenuis</name>
    <name type="common">Meningeal worm</name>
    <dbReference type="NCBI Taxonomy" id="148309"/>
    <lineage>
        <taxon>Eukaryota</taxon>
        <taxon>Metazoa</taxon>
        <taxon>Ecdysozoa</taxon>
        <taxon>Nematoda</taxon>
        <taxon>Chromadorea</taxon>
        <taxon>Rhabditida</taxon>
        <taxon>Rhabditina</taxon>
        <taxon>Rhabditomorpha</taxon>
        <taxon>Strongyloidea</taxon>
        <taxon>Metastrongylidae</taxon>
        <taxon>Parelaphostrongylus</taxon>
    </lineage>
</organism>
<proteinExistence type="predicted"/>
<dbReference type="AlphaFoldDB" id="A0AAD5RD40"/>
<protein>
    <submittedName>
        <fullName evidence="1">Uncharacterized protein</fullName>
    </submittedName>
</protein>
<gene>
    <name evidence="1" type="ORF">KIN20_036392</name>
</gene>
<sequence length="126" mass="13477">MGALAGGDTDENVLENLLFVMTKCFHQFDNNNSHSYCVVVSNTVTGICRMGARKFIGRCTSKAGENVVPVPATYTSISGTLSTTNLIMANWPDIMWQSVVDRAIRVLASSPFGLHFSSATATIGGN</sequence>
<reference evidence="1" key="1">
    <citation type="submission" date="2021-06" db="EMBL/GenBank/DDBJ databases">
        <title>Parelaphostrongylus tenuis whole genome reference sequence.</title>
        <authorList>
            <person name="Garwood T.J."/>
            <person name="Larsen P.A."/>
            <person name="Fountain-Jones N.M."/>
            <person name="Garbe J.R."/>
            <person name="Macchietto M.G."/>
            <person name="Kania S.A."/>
            <person name="Gerhold R.W."/>
            <person name="Richards J.E."/>
            <person name="Wolf T.M."/>
        </authorList>
    </citation>
    <scope>NUCLEOTIDE SEQUENCE</scope>
    <source>
        <strain evidence="1">MNPRO001-30</strain>
        <tissue evidence="1">Meninges</tissue>
    </source>
</reference>
<evidence type="ECO:0000313" key="1">
    <source>
        <dbReference type="EMBL" id="KAJ1373863.1"/>
    </source>
</evidence>
<name>A0AAD5RD40_PARTN</name>
<dbReference type="Proteomes" id="UP001196413">
    <property type="component" value="Unassembled WGS sequence"/>
</dbReference>
<keyword evidence="2" id="KW-1185">Reference proteome</keyword>
<accession>A0AAD5RD40</accession>
<comment type="caution">
    <text evidence="1">The sequence shown here is derived from an EMBL/GenBank/DDBJ whole genome shotgun (WGS) entry which is preliminary data.</text>
</comment>
<dbReference type="EMBL" id="JAHQIW010007360">
    <property type="protein sequence ID" value="KAJ1373863.1"/>
    <property type="molecule type" value="Genomic_DNA"/>
</dbReference>